<comment type="subcellular location">
    <subcellularLocation>
        <location evidence="1">Membrane</location>
    </subcellularLocation>
    <subcellularLocation>
        <location evidence="5">Mitochondrion inner membrane</location>
        <topology evidence="5">Multi-pass membrane protein</topology>
    </subcellularLocation>
</comment>
<dbReference type="CDD" id="cd06662">
    <property type="entry name" value="SURF1"/>
    <property type="match status" value="1"/>
</dbReference>
<evidence type="ECO:0000256" key="4">
    <source>
        <dbReference type="ARBA" id="ARBA00023136"/>
    </source>
</evidence>
<reference evidence="6 7" key="1">
    <citation type="journal article" date="2018" name="MBio">
        <title>Comparative Genomics Reveals the Core Gene Toolbox for the Fungus-Insect Symbiosis.</title>
        <authorList>
            <person name="Wang Y."/>
            <person name="Stata M."/>
            <person name="Wang W."/>
            <person name="Stajich J.E."/>
            <person name="White M.M."/>
            <person name="Moncalvo J.M."/>
        </authorList>
    </citation>
    <scope>NUCLEOTIDE SEQUENCE [LARGE SCALE GENOMIC DNA]</scope>
    <source>
        <strain evidence="6 7">AUS-77-4</strain>
    </source>
</reference>
<feature type="transmembrane region" description="Helical" evidence="5">
    <location>
        <begin position="262"/>
        <end position="281"/>
    </location>
</feature>
<comment type="caution">
    <text evidence="5">Lacks conserved residue(s) required for the propagation of feature annotation.</text>
</comment>
<keyword evidence="5" id="KW-0999">Mitochondrion inner membrane</keyword>
<organism evidence="6 7">
    <name type="scientific">Furculomyces boomerangus</name>
    <dbReference type="NCBI Taxonomy" id="61424"/>
    <lineage>
        <taxon>Eukaryota</taxon>
        <taxon>Fungi</taxon>
        <taxon>Fungi incertae sedis</taxon>
        <taxon>Zoopagomycota</taxon>
        <taxon>Kickxellomycotina</taxon>
        <taxon>Harpellomycetes</taxon>
        <taxon>Harpellales</taxon>
        <taxon>Harpellaceae</taxon>
        <taxon>Furculomyces</taxon>
    </lineage>
</organism>
<dbReference type="GO" id="GO:0033617">
    <property type="term" value="P:mitochondrial respiratory chain complex IV assembly"/>
    <property type="evidence" value="ECO:0007669"/>
    <property type="project" value="TreeGrafter"/>
</dbReference>
<comment type="function">
    <text evidence="5">Probably involved in the biogenesis of the COX complex.</text>
</comment>
<name>A0A2T9XY87_9FUNG</name>
<dbReference type="PANTHER" id="PTHR23427">
    <property type="entry name" value="SURFEIT LOCUS PROTEIN"/>
    <property type="match status" value="1"/>
</dbReference>
<evidence type="ECO:0000313" key="7">
    <source>
        <dbReference type="Proteomes" id="UP000245699"/>
    </source>
</evidence>
<dbReference type="OrthoDB" id="10040024at2759"/>
<dbReference type="InterPro" id="IPR045214">
    <property type="entry name" value="Surf1/Surf4"/>
</dbReference>
<keyword evidence="2 5" id="KW-0812">Transmembrane</keyword>
<dbReference type="EMBL" id="MBFT01001167">
    <property type="protein sequence ID" value="PVU85047.1"/>
    <property type="molecule type" value="Genomic_DNA"/>
</dbReference>
<dbReference type="STRING" id="61424.A0A2T9XY87"/>
<evidence type="ECO:0000256" key="3">
    <source>
        <dbReference type="ARBA" id="ARBA00022989"/>
    </source>
</evidence>
<keyword evidence="4 5" id="KW-0472">Membrane</keyword>
<comment type="caution">
    <text evidence="6">The sequence shown here is derived from an EMBL/GenBank/DDBJ whole genome shotgun (WGS) entry which is preliminary data.</text>
</comment>
<dbReference type="PANTHER" id="PTHR23427:SF2">
    <property type="entry name" value="SURFEIT LOCUS PROTEIN 1"/>
    <property type="match status" value="1"/>
</dbReference>
<sequence>MNSLFYFKNLGNTLGTKPNLLFRWFFLNKNKKSTRFYTKASKDISDESIAKLEWKNRFYSYKTIGLASVPIVTFALGAWQYRRLEWKKNLIDTVNKKIHKPPMALPLKLVESEIEEQKYRKVYIQGRFDHEKEMKVGPISRDGNSGYLLVTPFIREDGSRILVQRGWISYNFIDKRKRPESLDTSETTLLALYNMFTPEAKPEENLWFIVDPKKMGGYAGTQPFVFEEIYKNSDEMLNEKSLMRNGIPVPSPSSIDIPNDHLQYMLTWFSLCAATSVMFYLSVKRPRTATDTISALRRKAGNSL</sequence>
<dbReference type="Proteomes" id="UP000245699">
    <property type="component" value="Unassembled WGS sequence"/>
</dbReference>
<accession>A0A2T9XY87</accession>
<dbReference type="PROSITE" id="PS50895">
    <property type="entry name" value="SURF1"/>
    <property type="match status" value="1"/>
</dbReference>
<evidence type="ECO:0000256" key="1">
    <source>
        <dbReference type="ARBA" id="ARBA00004370"/>
    </source>
</evidence>
<keyword evidence="7" id="KW-1185">Reference proteome</keyword>
<evidence type="ECO:0000256" key="5">
    <source>
        <dbReference type="RuleBase" id="RU363076"/>
    </source>
</evidence>
<evidence type="ECO:0000256" key="2">
    <source>
        <dbReference type="ARBA" id="ARBA00022692"/>
    </source>
</evidence>
<comment type="similarity">
    <text evidence="5">Belongs to the SURF1 family.</text>
</comment>
<evidence type="ECO:0000313" key="6">
    <source>
        <dbReference type="EMBL" id="PVU85047.1"/>
    </source>
</evidence>
<dbReference type="GO" id="GO:0005743">
    <property type="term" value="C:mitochondrial inner membrane"/>
    <property type="evidence" value="ECO:0007669"/>
    <property type="project" value="UniProtKB-SubCell"/>
</dbReference>
<keyword evidence="3 5" id="KW-1133">Transmembrane helix</keyword>
<dbReference type="AlphaFoldDB" id="A0A2T9XY87"/>
<proteinExistence type="inferred from homology"/>
<protein>
    <recommendedName>
        <fullName evidence="5">SURF1-like protein</fullName>
    </recommendedName>
</protein>
<dbReference type="Pfam" id="PF02104">
    <property type="entry name" value="SURF1"/>
    <property type="match status" value="1"/>
</dbReference>
<gene>
    <name evidence="6" type="ORF">BB559_007232</name>
</gene>
<dbReference type="InterPro" id="IPR002994">
    <property type="entry name" value="Surf1/Shy1"/>
</dbReference>
<keyword evidence="5" id="KW-0496">Mitochondrion</keyword>